<dbReference type="PANTHER" id="PTHR46918:SF1">
    <property type="entry name" value="SYNAPTONEMAL COMPLEX PROTEIN 1"/>
    <property type="match status" value="1"/>
</dbReference>
<name>A0A1A6HLT5_NEOLE</name>
<organism evidence="2 3">
    <name type="scientific">Neotoma lepida</name>
    <name type="common">Desert woodrat</name>
    <dbReference type="NCBI Taxonomy" id="56216"/>
    <lineage>
        <taxon>Eukaryota</taxon>
        <taxon>Metazoa</taxon>
        <taxon>Chordata</taxon>
        <taxon>Craniata</taxon>
        <taxon>Vertebrata</taxon>
        <taxon>Euteleostomi</taxon>
        <taxon>Mammalia</taxon>
        <taxon>Eutheria</taxon>
        <taxon>Euarchontoglires</taxon>
        <taxon>Glires</taxon>
        <taxon>Rodentia</taxon>
        <taxon>Myomorpha</taxon>
        <taxon>Muroidea</taxon>
        <taxon>Cricetidae</taxon>
        <taxon>Neotominae</taxon>
        <taxon>Neotoma</taxon>
    </lineage>
</organism>
<protein>
    <submittedName>
        <fullName evidence="2">Uncharacterized protein</fullName>
    </submittedName>
</protein>
<comment type="caution">
    <text evidence="2">The sequence shown here is derived from an EMBL/GenBank/DDBJ whole genome shotgun (WGS) entry which is preliminary data.</text>
</comment>
<keyword evidence="3" id="KW-1185">Reference proteome</keyword>
<evidence type="ECO:0000313" key="3">
    <source>
        <dbReference type="Proteomes" id="UP000092124"/>
    </source>
</evidence>
<dbReference type="GO" id="GO:0000802">
    <property type="term" value="C:transverse filament"/>
    <property type="evidence" value="ECO:0007669"/>
    <property type="project" value="TreeGrafter"/>
</dbReference>
<dbReference type="GO" id="GO:0051878">
    <property type="term" value="P:lateral element assembly"/>
    <property type="evidence" value="ECO:0007669"/>
    <property type="project" value="TreeGrafter"/>
</dbReference>
<dbReference type="GO" id="GO:0001673">
    <property type="term" value="C:male germ cell nucleus"/>
    <property type="evidence" value="ECO:0007669"/>
    <property type="project" value="TreeGrafter"/>
</dbReference>
<sequence length="107" mass="12921">MHKNFESLYFQGITGLPEYEYEREETRQVYVDLNNNIEVNKLELELEHAKQKFQEMTDNYQKEIEVKKIAEEKLLGEETELSNIKNELVSLKKQLEIEREEKKRAQK</sequence>
<feature type="non-terminal residue" evidence="2">
    <location>
        <position position="107"/>
    </location>
</feature>
<dbReference type="OrthoDB" id="10064612at2759"/>
<dbReference type="GO" id="GO:0051026">
    <property type="term" value="P:chiasma assembly"/>
    <property type="evidence" value="ECO:0007669"/>
    <property type="project" value="TreeGrafter"/>
</dbReference>
<gene>
    <name evidence="2" type="ORF">A6R68_18695</name>
</gene>
<dbReference type="STRING" id="56216.A0A1A6HLT5"/>
<dbReference type="GO" id="GO:0003690">
    <property type="term" value="F:double-stranded DNA binding"/>
    <property type="evidence" value="ECO:0007669"/>
    <property type="project" value="TreeGrafter"/>
</dbReference>
<dbReference type="Pfam" id="PF05483">
    <property type="entry name" value="SCP-1"/>
    <property type="match status" value="2"/>
</dbReference>
<feature type="coiled-coil region" evidence="1">
    <location>
        <begin position="39"/>
        <end position="105"/>
    </location>
</feature>
<dbReference type="InterPro" id="IPR008827">
    <property type="entry name" value="SYCP1"/>
</dbReference>
<keyword evidence="1" id="KW-0175">Coiled coil</keyword>
<evidence type="ECO:0000313" key="2">
    <source>
        <dbReference type="EMBL" id="OBS78920.1"/>
    </source>
</evidence>
<proteinExistence type="predicted"/>
<dbReference type="PANTHER" id="PTHR46918">
    <property type="entry name" value="SYNAPTONEMAL COMPLEX PROTEIN 1"/>
    <property type="match status" value="1"/>
</dbReference>
<dbReference type="Proteomes" id="UP000092124">
    <property type="component" value="Unassembled WGS sequence"/>
</dbReference>
<evidence type="ECO:0000256" key="1">
    <source>
        <dbReference type="SAM" id="Coils"/>
    </source>
</evidence>
<reference evidence="2 3" key="1">
    <citation type="submission" date="2016-06" db="EMBL/GenBank/DDBJ databases">
        <title>The Draft Genome Sequence and Annotation of the Desert Woodrat Neotoma lepida.</title>
        <authorList>
            <person name="Campbell M."/>
            <person name="Oakeson K.F."/>
            <person name="Yandell M."/>
            <person name="Halpert J.R."/>
            <person name="Dearing D."/>
        </authorList>
    </citation>
    <scope>NUCLEOTIDE SEQUENCE [LARGE SCALE GENOMIC DNA]</scope>
    <source>
        <strain evidence="2">417</strain>
        <tissue evidence="2">Liver</tissue>
    </source>
</reference>
<dbReference type="EMBL" id="LZPO01027377">
    <property type="protein sequence ID" value="OBS78920.1"/>
    <property type="molecule type" value="Genomic_DNA"/>
</dbReference>
<accession>A0A1A6HLT5</accession>
<dbReference type="GO" id="GO:0000801">
    <property type="term" value="C:central element"/>
    <property type="evidence" value="ECO:0007669"/>
    <property type="project" value="TreeGrafter"/>
</dbReference>
<dbReference type="AlphaFoldDB" id="A0A1A6HLT5"/>
<dbReference type="GO" id="GO:0000711">
    <property type="term" value="P:meiotic DNA repair synthesis"/>
    <property type="evidence" value="ECO:0007669"/>
    <property type="project" value="TreeGrafter"/>
</dbReference>